<dbReference type="Proteomes" id="UP001353858">
    <property type="component" value="Unassembled WGS sequence"/>
</dbReference>
<gene>
    <name evidence="1" type="ORF">RN001_003483</name>
</gene>
<comment type="caution">
    <text evidence="1">The sequence shown here is derived from an EMBL/GenBank/DDBJ whole genome shotgun (WGS) entry which is preliminary data.</text>
</comment>
<evidence type="ECO:0000313" key="1">
    <source>
        <dbReference type="EMBL" id="KAK4887212.1"/>
    </source>
</evidence>
<accession>A0AAN7Q9K9</accession>
<reference evidence="2" key="1">
    <citation type="submission" date="2023-01" db="EMBL/GenBank/DDBJ databases">
        <title>Key to firefly adult light organ development and bioluminescence: homeobox transcription factors regulate luciferase expression and transportation to peroxisome.</title>
        <authorList>
            <person name="Fu X."/>
        </authorList>
    </citation>
    <scope>NUCLEOTIDE SEQUENCE [LARGE SCALE GENOMIC DNA]</scope>
</reference>
<proteinExistence type="predicted"/>
<keyword evidence="2" id="KW-1185">Reference proteome</keyword>
<sequence length="102" mass="11740">MEIIKSNKGCGKRFLLNDNGPKTAQRVFIFSTDAALNLLANAEEWYLDGNFSLALFSQLYVLRIRSNNLLTTAVFCLLQNKTQRTYEYLLRTVLQKCEERGL</sequence>
<evidence type="ECO:0008006" key="3">
    <source>
        <dbReference type="Google" id="ProtNLM"/>
    </source>
</evidence>
<protein>
    <recommendedName>
        <fullName evidence="3">MULE transposase domain-containing protein</fullName>
    </recommendedName>
</protein>
<dbReference type="AlphaFoldDB" id="A0AAN7Q9K9"/>
<evidence type="ECO:0000313" key="2">
    <source>
        <dbReference type="Proteomes" id="UP001353858"/>
    </source>
</evidence>
<name>A0AAN7Q9K9_9COLE</name>
<dbReference type="EMBL" id="JARPUR010000001">
    <property type="protein sequence ID" value="KAK4887212.1"/>
    <property type="molecule type" value="Genomic_DNA"/>
</dbReference>
<organism evidence="1 2">
    <name type="scientific">Aquatica leii</name>
    <dbReference type="NCBI Taxonomy" id="1421715"/>
    <lineage>
        <taxon>Eukaryota</taxon>
        <taxon>Metazoa</taxon>
        <taxon>Ecdysozoa</taxon>
        <taxon>Arthropoda</taxon>
        <taxon>Hexapoda</taxon>
        <taxon>Insecta</taxon>
        <taxon>Pterygota</taxon>
        <taxon>Neoptera</taxon>
        <taxon>Endopterygota</taxon>
        <taxon>Coleoptera</taxon>
        <taxon>Polyphaga</taxon>
        <taxon>Elateriformia</taxon>
        <taxon>Elateroidea</taxon>
        <taxon>Lampyridae</taxon>
        <taxon>Luciolinae</taxon>
        <taxon>Aquatica</taxon>
    </lineage>
</organism>